<dbReference type="Gene3D" id="1.10.150.640">
    <property type="entry name" value="AcsD, thumb domain, helical bundle"/>
    <property type="match status" value="2"/>
</dbReference>
<evidence type="ECO:0000259" key="4">
    <source>
        <dbReference type="Pfam" id="PF06276"/>
    </source>
</evidence>
<accession>A0ABY8G6R1</accession>
<dbReference type="InterPro" id="IPR037455">
    <property type="entry name" value="LucA/IucC-like"/>
</dbReference>
<gene>
    <name evidence="5" type="ORF">O1Q98_19070</name>
</gene>
<sequence length="624" mass="69746">MNSRNHDVLSNMISEKAALQGLLNCFIKEFAIPNGNVRYRWPDEMNGIAPGAYFDGADWNGIPLLIALPNQGELFVMVDRKDSFGSQYYQSDVYLRQPQDTWRCPDFATLVARLLAACEQEMGRQNPELYQQILQSQRLVSEIVSHNRAPEGSGVSNAAPLQHYLQSEQGLWFGHPSHPAPKARLWPAHLGQRQWAPEFQASAALHQFEVPQDGLHIGANGLTPAQVLEGFADQQPASPGHAIICMHPVQAQLFMQDERVAQLLRDGQIRDLGQSGRVASPTASIRTWFIADHDYFIKGSLNVRITNCVRKNAWYELESTVLIDRLFRQLHRHHADSLGGLMTVAEPGVVSWSPAGASEEDSHWFREQTGGILRENFCQRSGAQHSLMAGALFARGVDLQPMIQPFLRAQYGVALDDHALLHWFDLYQAQLVNPVLSLFFNHGVVMEPHLQNSVLVHHRGRPQQVLLRDFEGVKLTDDLGVRYLDDAVHPRVRQSLLYSREQGWNRIMYCLFINHLSEAILALSYQRPHLATPMWRKVRQQLCLVRNTLSAPAPELDALIAGGPVACKTNLKVRLAAQADRQAGYVRLTAPWAVLPNPAIQTAAGASSRAPSHNGASPRAVHYG</sequence>
<protein>
    <submittedName>
        <fullName evidence="5">IucA/IucC family siderophore biosynthesis protein</fullName>
    </submittedName>
</protein>
<evidence type="ECO:0000256" key="1">
    <source>
        <dbReference type="ARBA" id="ARBA00007832"/>
    </source>
</evidence>
<dbReference type="Gene3D" id="1.10.340.60">
    <property type="entry name" value="AcsD, palm domain, helix bundle"/>
    <property type="match status" value="2"/>
</dbReference>
<dbReference type="InterPro" id="IPR043033">
    <property type="entry name" value="PvsD/AcsD-like_thumb_beta"/>
</dbReference>
<dbReference type="Proteomes" id="UP001219630">
    <property type="component" value="Chromosome"/>
</dbReference>
<dbReference type="EMBL" id="CP114280">
    <property type="protein sequence ID" value="WFN55647.1"/>
    <property type="molecule type" value="Genomic_DNA"/>
</dbReference>
<reference evidence="5 6" key="1">
    <citation type="submission" date="2022-12" db="EMBL/GenBank/DDBJ databases">
        <title>Complete genome sequencing of Dickeya lacustris type strain LMG30899.</title>
        <authorList>
            <person name="Dobhal S."/>
            <person name="Arizala D."/>
            <person name="Arif M."/>
        </authorList>
    </citation>
    <scope>NUCLEOTIDE SEQUENCE [LARGE SCALE GENOMIC DNA]</scope>
    <source>
        <strain evidence="5 6">LMG30899</strain>
    </source>
</reference>
<dbReference type="InterPro" id="IPR022770">
    <property type="entry name" value="IucA/IucC-like_C"/>
</dbReference>
<feature type="domain" description="Aerobactin siderophore biosynthesis IucA/IucC N-terminal" evidence="3">
    <location>
        <begin position="164"/>
        <end position="394"/>
    </location>
</feature>
<dbReference type="InterPro" id="IPR043045">
    <property type="entry name" value="PvsD/AcsD-like_palm_helix"/>
</dbReference>
<dbReference type="Pfam" id="PF06276">
    <property type="entry name" value="FhuF"/>
    <property type="match status" value="1"/>
</dbReference>
<dbReference type="Pfam" id="PF04183">
    <property type="entry name" value="IucA_IucC"/>
    <property type="match status" value="1"/>
</dbReference>
<dbReference type="InterPro" id="IPR043032">
    <property type="entry name" value="PvsD/AcsD-like_thumb_helix"/>
</dbReference>
<evidence type="ECO:0000256" key="2">
    <source>
        <dbReference type="SAM" id="MobiDB-lite"/>
    </source>
</evidence>
<dbReference type="Gene3D" id="3.30.160.870">
    <property type="match status" value="1"/>
</dbReference>
<dbReference type="PANTHER" id="PTHR34384">
    <property type="entry name" value="L-2,3-DIAMINOPROPANOATE--CITRATE LIGASE"/>
    <property type="match status" value="1"/>
</dbReference>
<feature type="region of interest" description="Disordered" evidence="2">
    <location>
        <begin position="604"/>
        <end position="624"/>
    </location>
</feature>
<dbReference type="RefSeq" id="WP_125259972.1">
    <property type="nucleotide sequence ID" value="NZ_CP114280.1"/>
</dbReference>
<feature type="domain" description="Aerobactin siderophore biosynthesis IucA/IucC-like C-terminal" evidence="4">
    <location>
        <begin position="422"/>
        <end position="582"/>
    </location>
</feature>
<dbReference type="PANTHER" id="PTHR34384:SF5">
    <property type="entry name" value="L-2,3-DIAMINOPROPANOATE--CITRATE LIGASE"/>
    <property type="match status" value="1"/>
</dbReference>
<comment type="similarity">
    <text evidence="1">Belongs to the IucA/IucC family.</text>
</comment>
<evidence type="ECO:0000313" key="5">
    <source>
        <dbReference type="EMBL" id="WFN55647.1"/>
    </source>
</evidence>
<dbReference type="InterPro" id="IPR007310">
    <property type="entry name" value="Aerobactin_biosyn_IucA/IucC_N"/>
</dbReference>
<organism evidence="5 6">
    <name type="scientific">Dickeya lacustris</name>
    <dbReference type="NCBI Taxonomy" id="2259638"/>
    <lineage>
        <taxon>Bacteria</taxon>
        <taxon>Pseudomonadati</taxon>
        <taxon>Pseudomonadota</taxon>
        <taxon>Gammaproteobacteria</taxon>
        <taxon>Enterobacterales</taxon>
        <taxon>Pectobacteriaceae</taxon>
        <taxon>Dickeya</taxon>
    </lineage>
</organism>
<keyword evidence="6" id="KW-1185">Reference proteome</keyword>
<evidence type="ECO:0000313" key="6">
    <source>
        <dbReference type="Proteomes" id="UP001219630"/>
    </source>
</evidence>
<dbReference type="Gene3D" id="2.30.30.1240">
    <property type="entry name" value="AscD, thumb domain, four stranded beta-sheet"/>
    <property type="match status" value="1"/>
</dbReference>
<proteinExistence type="inferred from homology"/>
<evidence type="ECO:0000259" key="3">
    <source>
        <dbReference type="Pfam" id="PF04183"/>
    </source>
</evidence>
<name>A0ABY8G6R1_9GAMM</name>